<dbReference type="PANTHER" id="PTHR47331">
    <property type="entry name" value="PHD-TYPE DOMAIN-CONTAINING PROTEIN"/>
    <property type="match status" value="1"/>
</dbReference>
<comment type="caution">
    <text evidence="3">The sequence shown here is derived from an EMBL/GenBank/DDBJ whole genome shotgun (WGS) entry which is preliminary data.</text>
</comment>
<dbReference type="InterPro" id="IPR040676">
    <property type="entry name" value="DUF5641"/>
</dbReference>
<feature type="domain" description="Reverse transcriptase" evidence="1">
    <location>
        <begin position="105"/>
        <end position="261"/>
    </location>
</feature>
<dbReference type="Proteomes" id="UP001152747">
    <property type="component" value="Unassembled WGS sequence"/>
</dbReference>
<gene>
    <name evidence="3" type="ORF">CAMP_LOCUS9466</name>
</gene>
<dbReference type="Pfam" id="PF00078">
    <property type="entry name" value="RVT_1"/>
    <property type="match status" value="1"/>
</dbReference>
<dbReference type="SUPFAM" id="SSF56672">
    <property type="entry name" value="DNA/RNA polymerases"/>
    <property type="match status" value="1"/>
</dbReference>
<feature type="domain" description="DUF5641" evidence="2">
    <location>
        <begin position="390"/>
        <end position="449"/>
    </location>
</feature>
<organism evidence="3 4">
    <name type="scientific">Caenorhabditis angaria</name>
    <dbReference type="NCBI Taxonomy" id="860376"/>
    <lineage>
        <taxon>Eukaryota</taxon>
        <taxon>Metazoa</taxon>
        <taxon>Ecdysozoa</taxon>
        <taxon>Nematoda</taxon>
        <taxon>Chromadorea</taxon>
        <taxon>Rhabditida</taxon>
        <taxon>Rhabditina</taxon>
        <taxon>Rhabditomorpha</taxon>
        <taxon>Rhabditoidea</taxon>
        <taxon>Rhabditidae</taxon>
        <taxon>Peloderinae</taxon>
        <taxon>Caenorhabditis</taxon>
    </lineage>
</organism>
<dbReference type="AlphaFoldDB" id="A0A9P1N0C1"/>
<reference evidence="3" key="1">
    <citation type="submission" date="2022-11" db="EMBL/GenBank/DDBJ databases">
        <authorList>
            <person name="Kikuchi T."/>
        </authorList>
    </citation>
    <scope>NUCLEOTIDE SEQUENCE</scope>
    <source>
        <strain evidence="3">PS1010</strain>
    </source>
</reference>
<dbReference type="Gene3D" id="3.10.10.10">
    <property type="entry name" value="HIV Type 1 Reverse Transcriptase, subunit A, domain 1"/>
    <property type="match status" value="1"/>
</dbReference>
<dbReference type="EMBL" id="CANHGI010000004">
    <property type="protein sequence ID" value="CAI5446829.1"/>
    <property type="molecule type" value="Genomic_DNA"/>
</dbReference>
<name>A0A9P1N0C1_9PELO</name>
<dbReference type="Pfam" id="PF18701">
    <property type="entry name" value="DUF5641"/>
    <property type="match status" value="1"/>
</dbReference>
<dbReference type="InterPro" id="IPR043502">
    <property type="entry name" value="DNA/RNA_pol_sf"/>
</dbReference>
<protein>
    <recommendedName>
        <fullName evidence="5">DUF5641 domain-containing protein</fullName>
    </recommendedName>
</protein>
<sequence length="480" mass="54180">MVRTIYHQTLLIGARKQEIKGAHIHAMWSSLSRCDFCRADGARGPPHREAAKDFTAGKSYYIPHRAVIKNDSATTKTRIVYDGSSKQRGCLSLNECAFAGPSILQSIVGILLRARTRKFLVTADVEKAFHMVSLQEQCRDLTRFLWLKDINKPPTSNNIITLRFARVPFGLTSSPFLLAMAITWYLERNPHQINEADMSLQAGPAGLSPKGPNSAKTTCLNEEIRKNLYVDNVIMTCDDEVELMDLYQNSKSTFDGMKMNLREYQTNHQPTSELIPEKDRAVAGPVKLLLLGLKWDPITDQISIKIPLCDFEHPSKRQLVAFSASRFDPLGIIAPAMTRIKSLIQDVWKENCAWDEKIPIDLLPEWRIIVETDVEREFVLPRSNKSQRYSKGTPTVGQVVLITDKTPRHTWNMGLIVELETSKDGEIRSAQVKTQTGIFRRSINQLIPLEVSTKDPENLVKKSPVPRIQPSRACKEGVSC</sequence>
<dbReference type="InterPro" id="IPR043128">
    <property type="entry name" value="Rev_trsase/Diguanyl_cyclase"/>
</dbReference>
<dbReference type="OrthoDB" id="5920525at2759"/>
<dbReference type="InterPro" id="IPR008042">
    <property type="entry name" value="Retrotrans_Pao"/>
</dbReference>
<dbReference type="InterPro" id="IPR000477">
    <property type="entry name" value="RT_dom"/>
</dbReference>
<dbReference type="Gene3D" id="3.30.70.270">
    <property type="match status" value="1"/>
</dbReference>
<accession>A0A9P1N0C1</accession>
<evidence type="ECO:0000259" key="2">
    <source>
        <dbReference type="Pfam" id="PF18701"/>
    </source>
</evidence>
<dbReference type="Pfam" id="PF05380">
    <property type="entry name" value="Peptidase_A17"/>
    <property type="match status" value="1"/>
</dbReference>
<evidence type="ECO:0008006" key="5">
    <source>
        <dbReference type="Google" id="ProtNLM"/>
    </source>
</evidence>
<keyword evidence="4" id="KW-1185">Reference proteome</keyword>
<evidence type="ECO:0000313" key="3">
    <source>
        <dbReference type="EMBL" id="CAI5446829.1"/>
    </source>
</evidence>
<evidence type="ECO:0000313" key="4">
    <source>
        <dbReference type="Proteomes" id="UP001152747"/>
    </source>
</evidence>
<evidence type="ECO:0000259" key="1">
    <source>
        <dbReference type="Pfam" id="PF00078"/>
    </source>
</evidence>
<proteinExistence type="predicted"/>